<dbReference type="HAMAP" id="MF_00076">
    <property type="entry name" value="HisB"/>
    <property type="match status" value="1"/>
</dbReference>
<protein>
    <recommendedName>
        <fullName evidence="8 18">Imidazoleglycerol-phosphate dehydratase</fullName>
        <ecNumber evidence="7 18">4.2.1.19</ecNumber>
    </recommendedName>
</protein>
<comment type="pathway">
    <text evidence="5 18">Amino-acid biosynthesis; L-histidine biosynthesis; L-histidine from 5-phospho-alpha-D-ribose 1-diphosphate: step 6/9.</text>
</comment>
<dbReference type="InterPro" id="IPR036412">
    <property type="entry name" value="HAD-like_sf"/>
</dbReference>
<dbReference type="CDD" id="cd00609">
    <property type="entry name" value="AAT_like"/>
    <property type="match status" value="1"/>
</dbReference>
<name>A0A0G4FSA0_9ALVE</name>
<dbReference type="PANTHER" id="PTHR21256:SF2">
    <property type="entry name" value="HISTIDINE BIOSYNTHESIS TRIFUNCTIONAL PROTEIN"/>
    <property type="match status" value="1"/>
</dbReference>
<keyword evidence="12" id="KW-0479">Metal-binding</keyword>
<keyword evidence="9" id="KW-0032">Aminotransferase</keyword>
<dbReference type="FunFam" id="3.30.230.40:FF:000001">
    <property type="entry name" value="Imidazoleglycerol-phosphate dehydratase HisB"/>
    <property type="match status" value="1"/>
</dbReference>
<dbReference type="EC" id="4.2.1.19" evidence="7 18"/>
<dbReference type="PANTHER" id="PTHR21256">
    <property type="entry name" value="HISTIDINOL DEHYDROGENASE HDH"/>
    <property type="match status" value="1"/>
</dbReference>
<organism evidence="21">
    <name type="scientific">Chromera velia CCMP2878</name>
    <dbReference type="NCBI Taxonomy" id="1169474"/>
    <lineage>
        <taxon>Eukaryota</taxon>
        <taxon>Sar</taxon>
        <taxon>Alveolata</taxon>
        <taxon>Colpodellida</taxon>
        <taxon>Chromeraceae</taxon>
        <taxon>Chromera</taxon>
    </lineage>
</organism>
<dbReference type="InterPro" id="IPR000807">
    <property type="entry name" value="ImidazoleglycerolP_deHydtase"/>
</dbReference>
<evidence type="ECO:0000259" key="20">
    <source>
        <dbReference type="Pfam" id="PF00155"/>
    </source>
</evidence>
<dbReference type="VEuPathDB" id="CryptoDB:Cvel_18370"/>
<evidence type="ECO:0000256" key="11">
    <source>
        <dbReference type="ARBA" id="ARBA00022679"/>
    </source>
</evidence>
<dbReference type="Pfam" id="PF00702">
    <property type="entry name" value="Hydrolase"/>
    <property type="match status" value="1"/>
</dbReference>
<dbReference type="Gene3D" id="3.30.230.40">
    <property type="entry name" value="Imidazole glycerol phosphate dehydratase, domain 1"/>
    <property type="match status" value="2"/>
</dbReference>
<evidence type="ECO:0000256" key="8">
    <source>
        <dbReference type="ARBA" id="ARBA00016664"/>
    </source>
</evidence>
<dbReference type="SUPFAM" id="SSF53720">
    <property type="entry name" value="ALDH-like"/>
    <property type="match status" value="1"/>
</dbReference>
<dbReference type="GO" id="GO:0046872">
    <property type="term" value="F:metal ion binding"/>
    <property type="evidence" value="ECO:0007669"/>
    <property type="project" value="UniProtKB-KW"/>
</dbReference>
<evidence type="ECO:0000256" key="9">
    <source>
        <dbReference type="ARBA" id="ARBA00022576"/>
    </source>
</evidence>
<dbReference type="GO" id="GO:0004400">
    <property type="term" value="F:histidinol-phosphate transaminase activity"/>
    <property type="evidence" value="ECO:0007669"/>
    <property type="project" value="InterPro"/>
</dbReference>
<evidence type="ECO:0000256" key="7">
    <source>
        <dbReference type="ARBA" id="ARBA00012075"/>
    </source>
</evidence>
<evidence type="ECO:0000256" key="19">
    <source>
        <dbReference type="SAM" id="MobiDB-lite"/>
    </source>
</evidence>
<dbReference type="CDD" id="cd06572">
    <property type="entry name" value="Histidinol_dh"/>
    <property type="match status" value="1"/>
</dbReference>
<evidence type="ECO:0000256" key="2">
    <source>
        <dbReference type="ARBA" id="ARBA00001933"/>
    </source>
</evidence>
<dbReference type="InterPro" id="IPR015422">
    <property type="entry name" value="PyrdxlP-dep_Trfase_small"/>
</dbReference>
<dbReference type="InterPro" id="IPR016161">
    <property type="entry name" value="Ald_DH/histidinol_DH"/>
</dbReference>
<keyword evidence="13" id="KW-0862">Zinc</keyword>
<accession>A0A0G4FSA0</accession>
<keyword evidence="14" id="KW-0663">Pyridoxal phosphate</keyword>
<dbReference type="InterPro" id="IPR038494">
    <property type="entry name" value="IGPD_sf"/>
</dbReference>
<feature type="compositionally biased region" description="Polar residues" evidence="19">
    <location>
        <begin position="1152"/>
        <end position="1162"/>
    </location>
</feature>
<dbReference type="InterPro" id="IPR020568">
    <property type="entry name" value="Ribosomal_Su5_D2-typ_SF"/>
</dbReference>
<dbReference type="UniPathway" id="UPA00031">
    <property type="reaction ID" value="UER00011"/>
</dbReference>
<evidence type="ECO:0000256" key="16">
    <source>
        <dbReference type="ARBA" id="ARBA00023102"/>
    </source>
</evidence>
<dbReference type="NCBIfam" id="TIGR00069">
    <property type="entry name" value="hisD"/>
    <property type="match status" value="1"/>
</dbReference>
<dbReference type="InterPro" id="IPR005861">
    <property type="entry name" value="HisP_aminotrans"/>
</dbReference>
<keyword evidence="16 18" id="KW-0368">Histidine biosynthesis</keyword>
<feature type="region of interest" description="Disordered" evidence="19">
    <location>
        <begin position="1151"/>
        <end position="1172"/>
    </location>
</feature>
<dbReference type="FunFam" id="3.40.50.1980:FF:000001">
    <property type="entry name" value="Histidinol dehydrogenase"/>
    <property type="match status" value="1"/>
</dbReference>
<dbReference type="EMBL" id="CDMZ01000571">
    <property type="protein sequence ID" value="CEM17092.1"/>
    <property type="molecule type" value="Genomic_DNA"/>
</dbReference>
<dbReference type="Pfam" id="PF00815">
    <property type="entry name" value="Histidinol_dh"/>
    <property type="match status" value="1"/>
</dbReference>
<keyword evidence="11" id="KW-0808">Transferase</keyword>
<dbReference type="HAMAP" id="MF_01023">
    <property type="entry name" value="HisC_aminotrans_2"/>
    <property type="match status" value="1"/>
</dbReference>
<sequence>MAPSSVKLRRLTEAELPSSDEPVDPQALQSASSILKEIERDGLPAVLKYAVKFGDIKAEKDTFVIRKEELKSSFDRLPEEQQGVLIRTAERIRRFAQAQRDSVKPTEVAVPGGFAGQDVSPVASAGCYAPGGRYPLPSTVLMTAITARVAGVDQVWVASPRPAEVTKAAAYVSGADALLTIGGPAAVGAFAYGAGDVIPAVDVIVGPGNQYVTAAKSLVSGRVAIDMLAGPSELLVIADDSADPSVVAADLLAQAEHDTAARVILVTPDSGLVEAVERELFVQLQSLPTAETAAAALENSFAIVVPSLDDCCRVADKIAPEHLEVVTRGSSDVAKKLKNFGGLFIGGTAAEVLGDYGIGPNHTLPTRGTAKYTGGLSVFHFLRIRTWLRIDDKEGCQQAVRDAAALAEMEGLFGHKRSAEKRLLTPGVSVTPGREMQIDRVSRLIRADRGSLLKYTPVKPLEVLAEEIGCPVGHLAKLDASENLYGAMLPAVAEAMQAASRKAHIYPDPDQGELRRRLARYTGRRVEEIVAGAGSDDLIDLVFRVVKPQKVVYPVPTFPMYRFFGLVEGCDLVEVPLGPAPDFSLDIGAIVEVVRSGARLVWLASPNNPTGRAVSLEDLRTLLKEECVVVVDEAYAEFSDKPSALELMDEFSNLVILRTFSKWAGLAGLRCGFAVAHPAIVQCIMQIKIPYNLNVAADAAACVSLDEPQLGRLMKTVSDIKRERARLASLLAAFPFLDPIPTDGNFVLAAVSEKIDAASLVAYLKSKAVLVRFFNTPLMKRFIRVSCGRPGDTDKLAAHLFLWAKETAPEALKPLPVSPALSLCPMQKGPSSSSSVPPFAMLFDMDGVLADVSNSYQQAIVATCALFGASSVDLAAVSREKREGDANNDWKLSERLIKKHKKPEARMPSYEEIVDAFQVLYRGDPKTGKRGFCETESLIFDRSFLFELFQQTSGRMAVVTGRPREEANKFLCQHDIARLFPVVVCMEDGPPKPNPFPVLKALELLGLKGKGGMASSPSGRGGIVWMIGDTPDDMKAMFSAASSEGIALTVPDCQDTQWAQRGECRMSGLGLLHPRTNEEGDAVVSSQEEREEEEAMASAIYREGASRVVECWRDAAEIILPEGRSPPSVSLQQQQQTSFSSSVNVLGLQEAAASTATPSNRGGKSEGVSSPKLKIQLTEKTKAAAAASGVRFGTVSRVTKETKIEAAVSLEGGRGPVGTSVSTGVGFLDHMVEQLAKHGRFDIVLQCSGDLHIDDHHTVEDCGIALGQCFDSALGTRGGLARFGTAYAPLDEALSRAVVDLSGRGHCETSLCLQREKVGSLSTEMIPHFLSSMACAMRSTVHVDVLRGENDHHRVESSFKALAQALRQACAQTGPAGEVPSTKGIL</sequence>
<dbReference type="PROSITE" id="PS00611">
    <property type="entry name" value="HISOL_DEHYDROGENASE"/>
    <property type="match status" value="1"/>
</dbReference>
<dbReference type="InterPro" id="IPR012131">
    <property type="entry name" value="Hstdl_DH"/>
</dbReference>
<evidence type="ECO:0000256" key="18">
    <source>
        <dbReference type="RuleBase" id="RU000598"/>
    </source>
</evidence>
<dbReference type="GO" id="GO:0051287">
    <property type="term" value="F:NAD binding"/>
    <property type="evidence" value="ECO:0007669"/>
    <property type="project" value="InterPro"/>
</dbReference>
<evidence type="ECO:0000256" key="13">
    <source>
        <dbReference type="ARBA" id="ARBA00022833"/>
    </source>
</evidence>
<evidence type="ECO:0000256" key="1">
    <source>
        <dbReference type="ARBA" id="ARBA00001723"/>
    </source>
</evidence>
<evidence type="ECO:0000313" key="21">
    <source>
        <dbReference type="EMBL" id="CEM17092.1"/>
    </source>
</evidence>
<dbReference type="GO" id="GO:0005829">
    <property type="term" value="C:cytosol"/>
    <property type="evidence" value="ECO:0007669"/>
    <property type="project" value="TreeGrafter"/>
</dbReference>
<comment type="pathway">
    <text evidence="4">Amino-acid biosynthesis; L-histidine biosynthesis; L-histidine from 5-phospho-alpha-D-ribose 1-diphosphate: step 9/9.</text>
</comment>
<comment type="cofactor">
    <cofactor evidence="3">
        <name>Zn(2+)</name>
        <dbReference type="ChEBI" id="CHEBI:29105"/>
    </cofactor>
</comment>
<keyword evidence="15" id="KW-0560">Oxidoreductase</keyword>
<comment type="cofactor">
    <cofactor evidence="2">
        <name>pyridoxal 5'-phosphate</name>
        <dbReference type="ChEBI" id="CHEBI:597326"/>
    </cofactor>
</comment>
<evidence type="ECO:0000256" key="6">
    <source>
        <dbReference type="ARBA" id="ARBA00007481"/>
    </source>
</evidence>
<feature type="domain" description="Aminotransferase class I/classII large" evidence="20">
    <location>
        <begin position="477"/>
        <end position="800"/>
    </location>
</feature>
<evidence type="ECO:0000256" key="5">
    <source>
        <dbReference type="ARBA" id="ARBA00005047"/>
    </source>
</evidence>
<dbReference type="InterPro" id="IPR015424">
    <property type="entry name" value="PyrdxlP-dep_Trfase"/>
</dbReference>
<comment type="catalytic activity">
    <reaction evidence="1 18">
        <text>D-erythro-1-(imidazol-4-yl)glycerol 3-phosphate = 3-(imidazol-4-yl)-2-oxopropyl phosphate + H2O</text>
        <dbReference type="Rhea" id="RHEA:11040"/>
        <dbReference type="ChEBI" id="CHEBI:15377"/>
        <dbReference type="ChEBI" id="CHEBI:57766"/>
        <dbReference type="ChEBI" id="CHEBI:58278"/>
        <dbReference type="EC" id="4.2.1.19"/>
    </reaction>
</comment>
<dbReference type="GO" id="GO:0030170">
    <property type="term" value="F:pyridoxal phosphate binding"/>
    <property type="evidence" value="ECO:0007669"/>
    <property type="project" value="InterPro"/>
</dbReference>
<dbReference type="FunFam" id="3.30.230.40:FF:000003">
    <property type="entry name" value="Imidazoleglycerol-phosphate dehydratase HisB"/>
    <property type="match status" value="1"/>
</dbReference>
<dbReference type="GO" id="GO:0004399">
    <property type="term" value="F:histidinol dehydrogenase activity"/>
    <property type="evidence" value="ECO:0007669"/>
    <property type="project" value="TreeGrafter"/>
</dbReference>
<dbReference type="GO" id="GO:0000105">
    <property type="term" value="P:L-histidine biosynthetic process"/>
    <property type="evidence" value="ECO:0007669"/>
    <property type="project" value="UniProtKB-UniPathway"/>
</dbReference>
<dbReference type="PROSITE" id="PS00955">
    <property type="entry name" value="IGP_DEHYDRATASE_2"/>
    <property type="match status" value="1"/>
</dbReference>
<dbReference type="Gene3D" id="1.20.5.1300">
    <property type="match status" value="1"/>
</dbReference>
<evidence type="ECO:0000256" key="12">
    <source>
        <dbReference type="ARBA" id="ARBA00022723"/>
    </source>
</evidence>
<dbReference type="Gene3D" id="3.40.640.10">
    <property type="entry name" value="Type I PLP-dependent aspartate aminotransferase-like (Major domain)"/>
    <property type="match status" value="1"/>
</dbReference>
<comment type="similarity">
    <text evidence="6 18">Belongs to the imidazoleglycerol-phosphate dehydratase family.</text>
</comment>
<reference evidence="21" key="1">
    <citation type="submission" date="2014-11" db="EMBL/GenBank/DDBJ databases">
        <authorList>
            <person name="Otto D Thomas"/>
            <person name="Naeem Raeece"/>
        </authorList>
    </citation>
    <scope>NUCLEOTIDE SEQUENCE</scope>
</reference>
<evidence type="ECO:0000256" key="10">
    <source>
        <dbReference type="ARBA" id="ARBA00022605"/>
    </source>
</evidence>
<dbReference type="Pfam" id="PF00475">
    <property type="entry name" value="IGPD"/>
    <property type="match status" value="1"/>
</dbReference>
<evidence type="ECO:0000256" key="17">
    <source>
        <dbReference type="ARBA" id="ARBA00023239"/>
    </source>
</evidence>
<dbReference type="SUPFAM" id="SSF53383">
    <property type="entry name" value="PLP-dependent transferases"/>
    <property type="match status" value="1"/>
</dbReference>
<dbReference type="Gene3D" id="3.40.50.1000">
    <property type="entry name" value="HAD superfamily/HAD-like"/>
    <property type="match status" value="1"/>
</dbReference>
<feature type="region of interest" description="Disordered" evidence="19">
    <location>
        <begin position="1070"/>
        <end position="1090"/>
    </location>
</feature>
<dbReference type="Gene3D" id="3.90.1150.10">
    <property type="entry name" value="Aspartate Aminotransferase, domain 1"/>
    <property type="match status" value="1"/>
</dbReference>
<dbReference type="InterPro" id="IPR020565">
    <property type="entry name" value="ImidazoleglycerP_deHydtase_CS"/>
</dbReference>
<evidence type="ECO:0000256" key="3">
    <source>
        <dbReference type="ARBA" id="ARBA00001947"/>
    </source>
</evidence>
<feature type="region of interest" description="Disordered" evidence="19">
    <location>
        <begin position="1"/>
        <end position="26"/>
    </location>
</feature>
<gene>
    <name evidence="21" type="ORF">Cvel_18370</name>
</gene>
<dbReference type="GO" id="GO:0004424">
    <property type="term" value="F:imidazoleglycerol-phosphate dehydratase activity"/>
    <property type="evidence" value="ECO:0007669"/>
    <property type="project" value="UniProtKB-EC"/>
</dbReference>
<dbReference type="CDD" id="cd07914">
    <property type="entry name" value="IGPD"/>
    <property type="match status" value="1"/>
</dbReference>
<dbReference type="InterPro" id="IPR023214">
    <property type="entry name" value="HAD_sf"/>
</dbReference>
<keyword evidence="17 18" id="KW-0456">Lyase</keyword>
<dbReference type="Gene3D" id="3.40.50.1980">
    <property type="entry name" value="Nitrogenase molybdenum iron protein domain"/>
    <property type="match status" value="2"/>
</dbReference>
<keyword evidence="10" id="KW-0028">Amino-acid biosynthesis</keyword>
<dbReference type="PROSITE" id="PS00954">
    <property type="entry name" value="IGP_DEHYDRATASE_1"/>
    <property type="match status" value="1"/>
</dbReference>
<dbReference type="PRINTS" id="PR00083">
    <property type="entry name" value="HOLDHDRGNASE"/>
</dbReference>
<dbReference type="Pfam" id="PF00155">
    <property type="entry name" value="Aminotran_1_2"/>
    <property type="match status" value="1"/>
</dbReference>
<evidence type="ECO:0000256" key="14">
    <source>
        <dbReference type="ARBA" id="ARBA00022898"/>
    </source>
</evidence>
<dbReference type="InterPro" id="IPR004839">
    <property type="entry name" value="Aminotransferase_I/II_large"/>
</dbReference>
<proteinExistence type="inferred from homology"/>
<dbReference type="SUPFAM" id="SSF54211">
    <property type="entry name" value="Ribosomal protein S5 domain 2-like"/>
    <property type="match status" value="2"/>
</dbReference>
<dbReference type="InterPro" id="IPR001692">
    <property type="entry name" value="Histidinol_DH_CS"/>
</dbReference>
<dbReference type="InterPro" id="IPR015421">
    <property type="entry name" value="PyrdxlP-dep_Trfase_major"/>
</dbReference>
<evidence type="ECO:0000256" key="4">
    <source>
        <dbReference type="ARBA" id="ARBA00004940"/>
    </source>
</evidence>
<dbReference type="SUPFAM" id="SSF56784">
    <property type="entry name" value="HAD-like"/>
    <property type="match status" value="1"/>
</dbReference>
<evidence type="ECO:0000256" key="15">
    <source>
        <dbReference type="ARBA" id="ARBA00023002"/>
    </source>
</evidence>